<dbReference type="SUPFAM" id="SSF53474">
    <property type="entry name" value="alpha/beta-Hydrolases"/>
    <property type="match status" value="2"/>
</dbReference>
<accession>A0AAJ5WQH9</accession>
<dbReference type="Pfam" id="PF01738">
    <property type="entry name" value="DLH"/>
    <property type="match status" value="1"/>
</dbReference>
<dbReference type="Pfam" id="PF05448">
    <property type="entry name" value="AXE1"/>
    <property type="match status" value="1"/>
</dbReference>
<dbReference type="InterPro" id="IPR039448">
    <property type="entry name" value="Beta_helix"/>
</dbReference>
<evidence type="ECO:0000313" key="8">
    <source>
        <dbReference type="Proteomes" id="UP001220610"/>
    </source>
</evidence>
<evidence type="ECO:0000313" key="7">
    <source>
        <dbReference type="EMBL" id="WEK34872.1"/>
    </source>
</evidence>
<feature type="domain" description="Right handed beta helix" evidence="6">
    <location>
        <begin position="823"/>
        <end position="903"/>
    </location>
</feature>
<dbReference type="InterPro" id="IPR008391">
    <property type="entry name" value="AXE1_dom"/>
</dbReference>
<dbReference type="Gene3D" id="3.40.50.1820">
    <property type="entry name" value="alpha/beta hydrolase"/>
    <property type="match status" value="2"/>
</dbReference>
<proteinExistence type="predicted"/>
<dbReference type="InterPro" id="IPR024535">
    <property type="entry name" value="RHGA/B-epi-like_pectate_lyase"/>
</dbReference>
<dbReference type="Proteomes" id="UP001220610">
    <property type="component" value="Chromosome"/>
</dbReference>
<feature type="chain" id="PRO_5042483327" evidence="2">
    <location>
        <begin position="23"/>
        <end position="1586"/>
    </location>
</feature>
<dbReference type="InterPro" id="IPR006626">
    <property type="entry name" value="PbH1"/>
</dbReference>
<evidence type="ECO:0000259" key="6">
    <source>
        <dbReference type="Pfam" id="PF13229"/>
    </source>
</evidence>
<evidence type="ECO:0000259" key="3">
    <source>
        <dbReference type="Pfam" id="PF01738"/>
    </source>
</evidence>
<dbReference type="InterPro" id="IPR002925">
    <property type="entry name" value="Dienelactn_hydro"/>
</dbReference>
<dbReference type="InterPro" id="IPR012334">
    <property type="entry name" value="Pectin_lyas_fold"/>
</dbReference>
<dbReference type="EMBL" id="CP119311">
    <property type="protein sequence ID" value="WEK34872.1"/>
    <property type="molecule type" value="Genomic_DNA"/>
</dbReference>
<evidence type="ECO:0000259" key="4">
    <source>
        <dbReference type="Pfam" id="PF05448"/>
    </source>
</evidence>
<dbReference type="SMART" id="SM00710">
    <property type="entry name" value="PbH1"/>
    <property type="match status" value="4"/>
</dbReference>
<dbReference type="GO" id="GO:0052689">
    <property type="term" value="F:carboxylic ester hydrolase activity"/>
    <property type="evidence" value="ECO:0007669"/>
    <property type="project" value="UniProtKB-ARBA"/>
</dbReference>
<dbReference type="Gene3D" id="2.160.20.10">
    <property type="entry name" value="Single-stranded right-handed beta-helix, Pectin lyase-like"/>
    <property type="match status" value="1"/>
</dbReference>
<sequence>MLLQRSVLILFSVLCTGILAQAQESDPFAPYLTGKPPVIEEDLGTEMVSDSIRVHKFLFRSRVVQTPEGPVPTIVYAAIAYPSGKGPFPGMLRLHGGGGSADIPAAVSSARAGYASIVLDVPGIAAAQKRHPKTAGTWTKSTMITANPDASNSSLFDAVLGSIQAFYLLRAQPGVDASRMCVAGASWGGYTATMVAALIDKDIKATWSVFGSGHFELGAYEKDRIGKLPDTERARFQRWLDPGRRAQQITKPYFISTASNDRHWSWMAVQATTDLMRGPVNQFYSPNDNHAINYPGAKYMLRYFDHYVKGIGPVLPQVLDEKTRRLKDGRVALSFTATGLTKLAKAEIWYAPADTGWITKKWLSIPSSFDGKRYISYLPAAVAAQSFNWYAIVSSTNPAALGKDTIAVSGKVEEVAGTQAEAPVVFNAGETAGPGDVFGLQGAFFGAVPQVLYQVLTGQETALKPASALKLVSVSDRNITAQLPLNGMDKGQLIAIWVKNGPLFSQPVFLNRARAVSIEFDELMPGQDFRIFGRNLWVEGQPAAVLLQPVKGGQPLHCTVQGGDAYILQCKAPAAIRKGVAYRIIVSNGAGKAWGQSTADEIVSGRAAAADPFNLKVPWGADFWFAQNIYNVRTDVRLKLRAAGDGLADDRAAIQQAIDLAHKNGGGVIYLPAGKYRLEIPSGAGLTMRSRTVLKGDGPDATILQYGFGTPPPYPNPIGKGGWPDSTTEGVAILYPLGTTLTGLCQLQVQNVNTSGQWRHSIKNFRPAIHQPGGAGSKFFAKDCKFDLALAWGLSWSYVDRMVISDCWFDSKASVTWPWMWHCNGSTNFVVRNNTFRYSAGRFGFNESYNGIIENNHITRYGDLQAPKGETGGFNIDYADDIVMLNNRFDVQGRAIEYHNQGETILSQGGDPLNMSMGKVSAATAISITDTSKNWGPIRTLTLSTCDVVAIVDGRGAGQWRRIVKNTANTVTVDKPWTVIPDKTSHYAFQNWSAEDWLVRGNVLEGNNRGIWFYCGGTDITIVENRLSNSEGIYLRADQRMAQGRYNLTWNFVVNDNIVINDNGLRPAFVCNTLALVSPDSLHGIGTLGVEIRRNYVQASTPNAKSFVPGEGYWNLVDSKKPITGKATGILGTIFDQNKVSNADTGYLLRNNIDQTIIKEPVYRNVKINTSPGAKPVFLGSPDADQDPLARWLDGKAPRIIKELGDSTSDGISMRRLLFHSREITTDKGPVPTEVFAILVRPAASGQYPGLLLLHGGGGNAAGELPKAISWAKQGYIVMILDEPGIADPKKAPASNGHWKSFPYGQQRFTALPDLTHSTIFDGVLSCVQALYLLHEQPNVLKDRIGVTGVSWGGYMTTMLAGLAPAYVHAAFSTYGCGFYDTQSTFLKELQAMPEEQRSVWLRYLDAGRRAKNMAAPYFVAAAANDNWFYPPAVMATLAAVNAPANHFFAPNANHSAPIPGGNGNKERTGTMDMELLYFNYYLKGQGQPLPLISGECAGAITDAELAVQFYAAGPAQPLHARVFYSTDTVWTKRQWQERPATAIAGKPGWYQAQLPIAAKKPGSWWYPMVSDERPVSVSGKMIAFQ</sequence>
<dbReference type="PANTHER" id="PTHR22946:SF9">
    <property type="entry name" value="POLYKETIDE TRANSFERASE AF380"/>
    <property type="match status" value="1"/>
</dbReference>
<evidence type="ECO:0000256" key="1">
    <source>
        <dbReference type="ARBA" id="ARBA00022801"/>
    </source>
</evidence>
<feature type="signal peptide" evidence="2">
    <location>
        <begin position="1"/>
        <end position="22"/>
    </location>
</feature>
<dbReference type="SUPFAM" id="SSF51126">
    <property type="entry name" value="Pectin lyase-like"/>
    <property type="match status" value="1"/>
</dbReference>
<reference evidence="7" key="1">
    <citation type="submission" date="2023-03" db="EMBL/GenBank/DDBJ databases">
        <title>Andean soil-derived lignocellulolytic bacterial consortium as a source of novel taxa and putative plastic-active enzymes.</title>
        <authorList>
            <person name="Diaz-Garcia L."/>
            <person name="Chuvochina M."/>
            <person name="Feuerriegel G."/>
            <person name="Bunk B."/>
            <person name="Sproer C."/>
            <person name="Streit W.R."/>
            <person name="Rodriguez L.M."/>
            <person name="Overmann J."/>
            <person name="Jimenez D.J."/>
        </authorList>
    </citation>
    <scope>NUCLEOTIDE SEQUENCE</scope>
    <source>
        <strain evidence="7">MAG 7</strain>
    </source>
</reference>
<feature type="domain" description="Dienelactone hydrolase" evidence="3">
    <location>
        <begin position="1237"/>
        <end position="1432"/>
    </location>
</feature>
<dbReference type="Pfam" id="PF13229">
    <property type="entry name" value="Beta_helix"/>
    <property type="match status" value="1"/>
</dbReference>
<evidence type="ECO:0000256" key="2">
    <source>
        <dbReference type="SAM" id="SignalP"/>
    </source>
</evidence>
<dbReference type="Pfam" id="PF12708">
    <property type="entry name" value="Pect-lyase_RHGA_epim"/>
    <property type="match status" value="1"/>
</dbReference>
<organism evidence="7 8">
    <name type="scientific">Candidatus Pseudobacter hemicellulosilyticus</name>
    <dbReference type="NCBI Taxonomy" id="3121375"/>
    <lineage>
        <taxon>Bacteria</taxon>
        <taxon>Pseudomonadati</taxon>
        <taxon>Bacteroidota</taxon>
        <taxon>Chitinophagia</taxon>
        <taxon>Chitinophagales</taxon>
        <taxon>Chitinophagaceae</taxon>
        <taxon>Pseudobacter</taxon>
    </lineage>
</organism>
<keyword evidence="1" id="KW-0378">Hydrolase</keyword>
<keyword evidence="2" id="KW-0732">Signal</keyword>
<dbReference type="InterPro" id="IPR029058">
    <property type="entry name" value="AB_hydrolase_fold"/>
</dbReference>
<dbReference type="InterPro" id="IPR011050">
    <property type="entry name" value="Pectin_lyase_fold/virulence"/>
</dbReference>
<dbReference type="PANTHER" id="PTHR22946">
    <property type="entry name" value="DIENELACTONE HYDROLASE DOMAIN-CONTAINING PROTEIN-RELATED"/>
    <property type="match status" value="1"/>
</dbReference>
<dbReference type="InterPro" id="IPR050261">
    <property type="entry name" value="FrsA_esterase"/>
</dbReference>
<feature type="domain" description="Rhamnogalacturonase A/B/Epimerase-like pectate lyase" evidence="5">
    <location>
        <begin position="642"/>
        <end position="706"/>
    </location>
</feature>
<evidence type="ECO:0000259" key="5">
    <source>
        <dbReference type="Pfam" id="PF12708"/>
    </source>
</evidence>
<feature type="domain" description="Acetyl xylan esterase" evidence="4">
    <location>
        <begin position="75"/>
        <end position="208"/>
    </location>
</feature>
<name>A0AAJ5WQH9_9BACT</name>
<protein>
    <submittedName>
        <fullName evidence="7">Acetylxylan esterase</fullName>
    </submittedName>
</protein>
<gene>
    <name evidence="7" type="ORF">P0Y53_20485</name>
</gene>